<sequence>MRLEAALEHAGLVLVGFLGEGAWHCAWQVNRGEQQLVLRIPKTIAYGKQVAFDEVALKAEYAGTKLYYQTVNKAQEGAAPLFFDYYVTPELTYTIETYAGSQIDLHTITLEKAYKIGLQTGAIHKATEEIPHGLTGFGYLAWSEEKGLHGTFNGDVRKFIYEESEEHLADYQALCEAFLDYDDILVKKALQLAANLRKKAFTKPLLGNQDVSPENILCNGENVCLIDPYPSIYYARGMAGNFMNLYETYFVTLADTERYKKHHFQDCIENLRMIAKGFIEGYSAGNQQIVGEVRGEQLLQLLETAHSHFRLLSEDIAKETEIRYGNKEQIKKRLVTLSKELKELATSQIKVLV</sequence>
<organism evidence="1 2">
    <name type="scientific">Planococcus donghaensis</name>
    <dbReference type="NCBI Taxonomy" id="414778"/>
    <lineage>
        <taxon>Bacteria</taxon>
        <taxon>Bacillati</taxon>
        <taxon>Bacillota</taxon>
        <taxon>Bacilli</taxon>
        <taxon>Bacillales</taxon>
        <taxon>Caryophanaceae</taxon>
        <taxon>Planococcus</taxon>
    </lineage>
</organism>
<evidence type="ECO:0000313" key="1">
    <source>
        <dbReference type="EMBL" id="ANU24824.1"/>
    </source>
</evidence>
<protein>
    <recommendedName>
        <fullName evidence="3">Aminoglycoside phosphotransferase domain-containing protein</fullName>
    </recommendedName>
</protein>
<dbReference type="KEGG" id="pdg:BCM40_06730"/>
<keyword evidence="2" id="KW-1185">Reference proteome</keyword>
<name>A0A1C7ELH0_9BACL</name>
<reference evidence="1" key="1">
    <citation type="submission" date="2016-10" db="EMBL/GenBank/DDBJ databases">
        <authorList>
            <person name="See-Too W.S."/>
        </authorList>
    </citation>
    <scope>NUCLEOTIDE SEQUENCE</scope>
    <source>
        <strain evidence="1">DSM 22276</strain>
    </source>
</reference>
<evidence type="ECO:0008006" key="3">
    <source>
        <dbReference type="Google" id="ProtNLM"/>
    </source>
</evidence>
<proteinExistence type="predicted"/>
<dbReference type="InterPro" id="IPR011009">
    <property type="entry name" value="Kinase-like_dom_sf"/>
</dbReference>
<dbReference type="STRING" id="414778.BCM40_06730"/>
<accession>A0A1C7ELH0</accession>
<dbReference type="SUPFAM" id="SSF56112">
    <property type="entry name" value="Protein kinase-like (PK-like)"/>
    <property type="match status" value="1"/>
</dbReference>
<dbReference type="EMBL" id="CP016543">
    <property type="protein sequence ID" value="ANU24824.1"/>
    <property type="molecule type" value="Genomic_DNA"/>
</dbReference>
<dbReference type="Proteomes" id="UP000092495">
    <property type="component" value="Chromosome"/>
</dbReference>
<dbReference type="OrthoDB" id="2590808at2"/>
<evidence type="ECO:0000313" key="2">
    <source>
        <dbReference type="Proteomes" id="UP000092495"/>
    </source>
</evidence>
<dbReference type="AlphaFoldDB" id="A0A1C7ELH0"/>
<dbReference type="RefSeq" id="WP_065527698.1">
    <property type="nucleotide sequence ID" value="NZ_CP016543.2"/>
</dbReference>
<gene>
    <name evidence="1" type="ORF">BCM40_06730</name>
</gene>